<dbReference type="EMBL" id="JOTM01000003">
    <property type="protein sequence ID" value="KEK25084.1"/>
    <property type="molecule type" value="Genomic_DNA"/>
</dbReference>
<dbReference type="PANTHER" id="PTHR43747:SF5">
    <property type="entry name" value="FAD-BINDING DOMAIN-CONTAINING PROTEIN"/>
    <property type="match status" value="1"/>
</dbReference>
<dbReference type="Gene3D" id="3.50.50.60">
    <property type="entry name" value="FAD/NAD(P)-binding domain"/>
    <property type="match status" value="1"/>
</dbReference>
<dbReference type="PANTHER" id="PTHR43747">
    <property type="entry name" value="FAD-BINDING PROTEIN"/>
    <property type="match status" value="1"/>
</dbReference>
<dbReference type="InterPro" id="IPR036188">
    <property type="entry name" value="FAD/NAD-bd_sf"/>
</dbReference>
<name>A0A073KCV7_9BACI</name>
<keyword evidence="5" id="KW-1185">Reference proteome</keyword>
<dbReference type="GO" id="GO:0016020">
    <property type="term" value="C:membrane"/>
    <property type="evidence" value="ECO:0007669"/>
    <property type="project" value="InterPro"/>
</dbReference>
<evidence type="ECO:0000259" key="3">
    <source>
        <dbReference type="Pfam" id="PF08491"/>
    </source>
</evidence>
<gene>
    <name evidence="4" type="ORF">BAGA_18525</name>
</gene>
<dbReference type="SUPFAM" id="SSF51905">
    <property type="entry name" value="FAD/NAD(P)-binding domain"/>
    <property type="match status" value="1"/>
</dbReference>
<evidence type="ECO:0000313" key="4">
    <source>
        <dbReference type="EMBL" id="KEK25084.1"/>
    </source>
</evidence>
<dbReference type="GO" id="GO:0004506">
    <property type="term" value="F:squalene monooxygenase activity"/>
    <property type="evidence" value="ECO:0007669"/>
    <property type="project" value="InterPro"/>
</dbReference>
<comment type="similarity">
    <text evidence="2">Belongs to the flavin-dependent halogenase family. Bacterial tryptophan halogenase subfamily.</text>
</comment>
<dbReference type="Pfam" id="PF08491">
    <property type="entry name" value="SE"/>
    <property type="match status" value="1"/>
</dbReference>
<protein>
    <recommendedName>
        <fullName evidence="3">Squalene epoxidase domain-containing protein</fullName>
    </recommendedName>
</protein>
<dbReference type="GO" id="GO:0050660">
    <property type="term" value="F:flavin adenine dinucleotide binding"/>
    <property type="evidence" value="ECO:0007669"/>
    <property type="project" value="InterPro"/>
</dbReference>
<comment type="caution">
    <text evidence="4">The sequence shown here is derived from an EMBL/GenBank/DDBJ whole genome shotgun (WGS) entry which is preliminary data.</text>
</comment>
<dbReference type="STRING" id="574375.AZF08_10485"/>
<dbReference type="OrthoDB" id="9790035at2"/>
<dbReference type="InterPro" id="IPR050816">
    <property type="entry name" value="Flavin-dep_Halogenase_NPB"/>
</dbReference>
<dbReference type="RefSeq" id="WP_033673736.1">
    <property type="nucleotide sequence ID" value="NZ_JOTM01000003.1"/>
</dbReference>
<organism evidence="4 5">
    <name type="scientific">Bacillus gaemokensis</name>
    <dbReference type="NCBI Taxonomy" id="574375"/>
    <lineage>
        <taxon>Bacteria</taxon>
        <taxon>Bacillati</taxon>
        <taxon>Bacillota</taxon>
        <taxon>Bacilli</taxon>
        <taxon>Bacillales</taxon>
        <taxon>Bacillaceae</taxon>
        <taxon>Bacillus</taxon>
        <taxon>Bacillus cereus group</taxon>
    </lineage>
</organism>
<dbReference type="AlphaFoldDB" id="A0A073KCV7"/>
<dbReference type="Proteomes" id="UP000027778">
    <property type="component" value="Unassembled WGS sequence"/>
</dbReference>
<evidence type="ECO:0000256" key="1">
    <source>
        <dbReference type="ARBA" id="ARBA00023002"/>
    </source>
</evidence>
<reference evidence="4 5" key="1">
    <citation type="submission" date="2014-06" db="EMBL/GenBank/DDBJ databases">
        <title>Draft genome sequence of Bacillus gaemokensis JCM 15801 (MCCC 1A00707).</title>
        <authorList>
            <person name="Lai Q."/>
            <person name="Liu Y."/>
            <person name="Shao Z."/>
        </authorList>
    </citation>
    <scope>NUCLEOTIDE SEQUENCE [LARGE SCALE GENOMIC DNA]</scope>
    <source>
        <strain evidence="4 5">JCM 15801</strain>
    </source>
</reference>
<keyword evidence="1" id="KW-0560">Oxidoreductase</keyword>
<accession>A0A073KCV7</accession>
<proteinExistence type="inferred from homology"/>
<dbReference type="eggNOG" id="COG0644">
    <property type="taxonomic scope" value="Bacteria"/>
</dbReference>
<sequence length="497" mass="56441">MTHTNYALSKGKTERAIIIGGGIGGLLTARVLSDYYKEVLIVDKDNFPETPDNRPGTPQAFHPHRFTPRGKLITERLFPGYESELVAQGAPSALNKIIQNMNQYGTIEMQYPRNDVKFSRALLEWALRKQVQKISNVSFLTNHNVIDLLMTIDQTTVTGIQFFERGKSEQVRTLHADLIIDTSGRSSKLVNWLQDYGYDVPDSDRLRVSLGYSTRRYKVPTHLSHLTEKWDTINIAGQPTNETFTGVFSFIENNIAEVLLYRPGGHYPPTNAEEFEQAIAQLPSPIISEILHGFEPISSPKSYRVPELFRHHFEQMKRWPSGLLVLGDAFCIYDPIFGQGMTVAAIEIEVLEACLQEQHNNPTPHFEQSVLKKMQDVIEPAWWLNCATDLQWKGVEYVSSQQLKGISFGQKYMDLFLKYATTERDFKLYGMYWAVNSLAISPHTIFDPQLVKTILTSSNEGQHFLDELLLTYSQSLEGVLNQIVPSFSQTAFAPVNL</sequence>
<evidence type="ECO:0000313" key="5">
    <source>
        <dbReference type="Proteomes" id="UP000027778"/>
    </source>
</evidence>
<dbReference type="InterPro" id="IPR013698">
    <property type="entry name" value="Squalene_epoxidase"/>
</dbReference>
<evidence type="ECO:0000256" key="2">
    <source>
        <dbReference type="ARBA" id="ARBA00038396"/>
    </source>
</evidence>
<feature type="domain" description="Squalene epoxidase" evidence="3">
    <location>
        <begin position="314"/>
        <end position="360"/>
    </location>
</feature>